<dbReference type="Gene3D" id="3.30.2000.30">
    <property type="match status" value="1"/>
</dbReference>
<dbReference type="Pfam" id="PF11367">
    <property type="entry name" value="Tail_completion_gp17"/>
    <property type="match status" value="1"/>
</dbReference>
<dbReference type="EMBL" id="JABEPP010000002">
    <property type="protein sequence ID" value="NNM72650.1"/>
    <property type="molecule type" value="Genomic_DNA"/>
</dbReference>
<dbReference type="RefSeq" id="WP_171218103.1">
    <property type="nucleotide sequence ID" value="NZ_JABEPP010000002.1"/>
</dbReference>
<proteinExistence type="predicted"/>
<protein>
    <submittedName>
        <fullName evidence="1">DUF3168 domain-containing protein</fullName>
    </submittedName>
</protein>
<dbReference type="Proteomes" id="UP000564885">
    <property type="component" value="Unassembled WGS sequence"/>
</dbReference>
<dbReference type="InterPro" id="IPR021508">
    <property type="entry name" value="Gp17-like"/>
</dbReference>
<keyword evidence="2" id="KW-1185">Reference proteome</keyword>
<evidence type="ECO:0000313" key="1">
    <source>
        <dbReference type="EMBL" id="NNM72650.1"/>
    </source>
</evidence>
<sequence length="136" mass="14199">MSSPILPLRSAILARCGADAPLAALLGGTGAIHDEPPPGAEPVYAVFGEAEARDASSSAERGHEQDLAIRIWARPGSTASALAAAERMAELLDDASLALTGHRLVALRVTAIEIGREERTNLARAVLRLRAVTEVT</sequence>
<dbReference type="InterPro" id="IPR053745">
    <property type="entry name" value="Viral_Tail_Comp_sf"/>
</dbReference>
<organism evidence="1 2">
    <name type="scientific">Enterovirga aerilata</name>
    <dbReference type="NCBI Taxonomy" id="2730920"/>
    <lineage>
        <taxon>Bacteria</taxon>
        <taxon>Pseudomonadati</taxon>
        <taxon>Pseudomonadota</taxon>
        <taxon>Alphaproteobacteria</taxon>
        <taxon>Hyphomicrobiales</taxon>
        <taxon>Methylobacteriaceae</taxon>
        <taxon>Enterovirga</taxon>
    </lineage>
</organism>
<evidence type="ECO:0000313" key="2">
    <source>
        <dbReference type="Proteomes" id="UP000564885"/>
    </source>
</evidence>
<reference evidence="1 2" key="1">
    <citation type="submission" date="2020-04" db="EMBL/GenBank/DDBJ databases">
        <title>Enterovirga sp. isolate from soil.</title>
        <authorList>
            <person name="Chea S."/>
            <person name="Kim D.-U."/>
        </authorList>
    </citation>
    <scope>NUCLEOTIDE SEQUENCE [LARGE SCALE GENOMIC DNA]</scope>
    <source>
        <strain evidence="1 2">DB1703</strain>
    </source>
</reference>
<name>A0A849I995_9HYPH</name>
<accession>A0A849I995</accession>
<gene>
    <name evidence="1" type="ORF">HJG44_09665</name>
</gene>
<comment type="caution">
    <text evidence="1">The sequence shown here is derived from an EMBL/GenBank/DDBJ whole genome shotgun (WGS) entry which is preliminary data.</text>
</comment>
<dbReference type="AlphaFoldDB" id="A0A849I995"/>